<reference evidence="2" key="1">
    <citation type="submission" date="2021-06" db="EMBL/GenBank/DDBJ databases">
        <authorList>
            <person name="Kallberg Y."/>
            <person name="Tangrot J."/>
            <person name="Rosling A."/>
        </authorList>
    </citation>
    <scope>NUCLEOTIDE SEQUENCE</scope>
    <source>
        <strain evidence="2">IN212</strain>
    </source>
</reference>
<evidence type="ECO:0000313" key="3">
    <source>
        <dbReference type="Proteomes" id="UP000789396"/>
    </source>
</evidence>
<feature type="non-terminal residue" evidence="2">
    <location>
        <position position="1"/>
    </location>
</feature>
<name>A0A9N9B238_9GLOM</name>
<keyword evidence="3" id="KW-1185">Reference proteome</keyword>
<dbReference type="OrthoDB" id="159229at2759"/>
<dbReference type="InterPro" id="IPR053257">
    <property type="entry name" value="Cu-only_SOD"/>
</dbReference>
<dbReference type="EMBL" id="CAJVPZ010004555">
    <property type="protein sequence ID" value="CAG8548035.1"/>
    <property type="molecule type" value="Genomic_DNA"/>
</dbReference>
<dbReference type="InterPro" id="IPR036423">
    <property type="entry name" value="SOD-like_Cu/Zn_dom_sf"/>
</dbReference>
<dbReference type="Proteomes" id="UP000789396">
    <property type="component" value="Unassembled WGS sequence"/>
</dbReference>
<evidence type="ECO:0000259" key="1">
    <source>
        <dbReference type="Pfam" id="PF00080"/>
    </source>
</evidence>
<dbReference type="PANTHER" id="PTHR20910">
    <property type="entry name" value="AGAP001623-PA"/>
    <property type="match status" value="1"/>
</dbReference>
<evidence type="ECO:0000313" key="2">
    <source>
        <dbReference type="EMBL" id="CAG8548035.1"/>
    </source>
</evidence>
<gene>
    <name evidence="2" type="ORF">RFULGI_LOCUS4523</name>
</gene>
<dbReference type="GO" id="GO:0006801">
    <property type="term" value="P:superoxide metabolic process"/>
    <property type="evidence" value="ECO:0007669"/>
    <property type="project" value="InterPro"/>
</dbReference>
<organism evidence="2 3">
    <name type="scientific">Racocetra fulgida</name>
    <dbReference type="NCBI Taxonomy" id="60492"/>
    <lineage>
        <taxon>Eukaryota</taxon>
        <taxon>Fungi</taxon>
        <taxon>Fungi incertae sedis</taxon>
        <taxon>Mucoromycota</taxon>
        <taxon>Glomeromycotina</taxon>
        <taxon>Glomeromycetes</taxon>
        <taxon>Diversisporales</taxon>
        <taxon>Gigasporaceae</taxon>
        <taxon>Racocetra</taxon>
    </lineage>
</organism>
<dbReference type="Pfam" id="PF00080">
    <property type="entry name" value="Sod_Cu"/>
    <property type="match status" value="1"/>
</dbReference>
<proteinExistence type="predicted"/>
<dbReference type="Gene3D" id="2.60.40.200">
    <property type="entry name" value="Superoxide dismutase, copper/zinc binding domain"/>
    <property type="match status" value="1"/>
</dbReference>
<dbReference type="AlphaFoldDB" id="A0A9N9B238"/>
<accession>A0A9N9B238</accession>
<protein>
    <submittedName>
        <fullName evidence="2">10218_t:CDS:1</fullName>
    </submittedName>
</protein>
<dbReference type="InterPro" id="IPR001424">
    <property type="entry name" value="SOD_Cu_Zn_dom"/>
</dbReference>
<dbReference type="PANTHER" id="PTHR20910:SF1">
    <property type="entry name" value="SUPEROXIDE DISMUTASE COPPER_ZINC BINDING DOMAIN-CONTAINING PROTEIN"/>
    <property type="match status" value="1"/>
</dbReference>
<dbReference type="GO" id="GO:0046872">
    <property type="term" value="F:metal ion binding"/>
    <property type="evidence" value="ECO:0007669"/>
    <property type="project" value="InterPro"/>
</dbReference>
<comment type="caution">
    <text evidence="2">The sequence shown here is derived from an EMBL/GenBank/DDBJ whole genome shotgun (WGS) entry which is preliminary data.</text>
</comment>
<sequence length="145" mass="15402">GEHKGIKGIMVFTNEDSKIEVDIDMTNGLTNTSGKYPYHIHVSPINSTGSCDSTGGAAVPGYVCNSTTPEKCEAGDLSGKHGALQGTPNGAVSVKYFDDFISLKDNKTGIIGHSIVIHDTYTRCPYVKQIPGRGSLPIYIGIKIT</sequence>
<feature type="domain" description="Superoxide dismutase copper/zinc binding" evidence="1">
    <location>
        <begin position="7"/>
        <end position="119"/>
    </location>
</feature>
<dbReference type="SUPFAM" id="SSF49329">
    <property type="entry name" value="Cu,Zn superoxide dismutase-like"/>
    <property type="match status" value="1"/>
</dbReference>